<proteinExistence type="predicted"/>
<dbReference type="InterPro" id="IPR012338">
    <property type="entry name" value="Beta-lactam/transpept-like"/>
</dbReference>
<keyword evidence="3" id="KW-1185">Reference proteome</keyword>
<feature type="domain" description="Beta-lactamase-related" evidence="1">
    <location>
        <begin position="16"/>
        <end position="358"/>
    </location>
</feature>
<dbReference type="PANTHER" id="PTHR43319">
    <property type="entry name" value="BETA-LACTAMASE-RELATED"/>
    <property type="match status" value="1"/>
</dbReference>
<dbReference type="Proteomes" id="UP001162834">
    <property type="component" value="Chromosome"/>
</dbReference>
<dbReference type="InterPro" id="IPR052907">
    <property type="entry name" value="Beta-lactamase/esterase"/>
</dbReference>
<dbReference type="InterPro" id="IPR001466">
    <property type="entry name" value="Beta-lactam-related"/>
</dbReference>
<evidence type="ECO:0000313" key="3">
    <source>
        <dbReference type="Proteomes" id="UP001162834"/>
    </source>
</evidence>
<protein>
    <recommendedName>
        <fullName evidence="1">Beta-lactamase-related domain-containing protein</fullName>
    </recommendedName>
</protein>
<dbReference type="Pfam" id="PF00144">
    <property type="entry name" value="Beta-lactamase"/>
    <property type="match status" value="1"/>
</dbReference>
<accession>A0A9E6XUQ9</accession>
<dbReference type="RefSeq" id="WP_259314486.1">
    <property type="nucleotide sequence ID" value="NZ_CP087164.1"/>
</dbReference>
<organism evidence="2 3">
    <name type="scientific">Capillimicrobium parvum</name>
    <dbReference type="NCBI Taxonomy" id="2884022"/>
    <lineage>
        <taxon>Bacteria</taxon>
        <taxon>Bacillati</taxon>
        <taxon>Actinomycetota</taxon>
        <taxon>Thermoleophilia</taxon>
        <taxon>Solirubrobacterales</taxon>
        <taxon>Capillimicrobiaceae</taxon>
        <taxon>Capillimicrobium</taxon>
    </lineage>
</organism>
<dbReference type="AlphaFoldDB" id="A0A9E6XUQ9"/>
<reference evidence="2" key="1">
    <citation type="journal article" date="2022" name="Int. J. Syst. Evol. Microbiol.">
        <title>Pseudomonas aegrilactucae sp. nov. and Pseudomonas morbosilactucae sp. nov., pathogens causing bacterial rot of lettuce in Japan.</title>
        <authorList>
            <person name="Sawada H."/>
            <person name="Fujikawa T."/>
            <person name="Satou M."/>
        </authorList>
    </citation>
    <scope>NUCLEOTIDE SEQUENCE</scope>
    <source>
        <strain evidence="2">0166_1</strain>
    </source>
</reference>
<gene>
    <name evidence="2" type="ORF">DSM104329_01202</name>
</gene>
<dbReference type="KEGG" id="sbae:DSM104329_01202"/>
<name>A0A9E6XUQ9_9ACTN</name>
<sequence length="389" mass="41732">MDVDERIDEGLRHARRLGEVGVQVAAYLDGELIVDAWTGTADPAGSGRLVDGDTLFTAFSVTKGVTSTGLAVLAERGLVDYDAPVTDYWPEYGQNGKERTTVGDAASHRAGIPRMPDGVTPEQTCDWDFMVRALETAVPVFEPGTTNAYHTLNWGWLVGEIVRRADPQGRPLDVFVREEVLEPLGIRDVYLGVPDSELGRVAPVLIPAPPEPAPIELYEASMPIDVVPGTIFNRTDVRQSVNPGAGGIMSARAIARLFAMLANRGELDGMRLLSEDLVLSFADPRPDAESTDETLGAPVMVGRRGYWLGGPSPYAYPIVGKGPRVLCSPGAGGSIAWADLDTGLSGAILHNMMHPEQMFSPEPDVNPFMRLADAMRDVAADRGAVARSA</sequence>
<dbReference type="PANTHER" id="PTHR43319:SF3">
    <property type="entry name" value="BETA-LACTAMASE-RELATED DOMAIN-CONTAINING PROTEIN"/>
    <property type="match status" value="1"/>
</dbReference>
<evidence type="ECO:0000259" key="1">
    <source>
        <dbReference type="Pfam" id="PF00144"/>
    </source>
</evidence>
<dbReference type="SUPFAM" id="SSF56601">
    <property type="entry name" value="beta-lactamase/transpeptidase-like"/>
    <property type="match status" value="1"/>
</dbReference>
<dbReference type="Gene3D" id="3.40.710.10">
    <property type="entry name" value="DD-peptidase/beta-lactamase superfamily"/>
    <property type="match status" value="1"/>
</dbReference>
<dbReference type="EMBL" id="CP087164">
    <property type="protein sequence ID" value="UGS34820.1"/>
    <property type="molecule type" value="Genomic_DNA"/>
</dbReference>
<evidence type="ECO:0000313" key="2">
    <source>
        <dbReference type="EMBL" id="UGS34820.1"/>
    </source>
</evidence>